<name>A0ABY9XW93_9FLAO</name>
<proteinExistence type="predicted"/>
<sequence length="188" mass="22708">MFLIKERFYDTLTQKNRILPYYSKLINSLNNETLYESNNQKTDKHKKTVSISLFPSFLDFNLKNEGLFALKQIPQEKIIGYAILTQNHKNIESFLKQEYKKNFRANIKRVLNRLEICFDIEYEMYFGSITKEKYYVLMTELKQMLTKRFKQRGDSTHVLNDWEAYYNSIFNLINKKSTLFLLFMQIKK</sequence>
<reference evidence="1 2" key="1">
    <citation type="submission" date="2023-09" db="EMBL/GenBank/DDBJ databases">
        <title>Thalassobella suaedae gen. nov., sp. nov., a marine bacterium of the family Flavobacteriaceae isolated from a halophyte Suaeda japonica.</title>
        <authorList>
            <person name="Lee S.Y."/>
            <person name="Hwang C.Y."/>
        </authorList>
    </citation>
    <scope>NUCLEOTIDE SEQUENCE [LARGE SCALE GENOMIC DNA]</scope>
    <source>
        <strain evidence="1 2">HL-DH14</strain>
    </source>
</reference>
<organism evidence="1 2">
    <name type="scientific">Thalassobellus suaedae</name>
    <dbReference type="NCBI Taxonomy" id="3074124"/>
    <lineage>
        <taxon>Bacteria</taxon>
        <taxon>Pseudomonadati</taxon>
        <taxon>Bacteroidota</taxon>
        <taxon>Flavobacteriia</taxon>
        <taxon>Flavobacteriales</taxon>
        <taxon>Flavobacteriaceae</taxon>
        <taxon>Thalassobellus</taxon>
    </lineage>
</organism>
<dbReference type="Proteomes" id="UP001302806">
    <property type="component" value="Chromosome"/>
</dbReference>
<accession>A0ABY9XW93</accession>
<evidence type="ECO:0000313" key="1">
    <source>
        <dbReference type="EMBL" id="WNH10228.1"/>
    </source>
</evidence>
<dbReference type="EMBL" id="CP134537">
    <property type="protein sequence ID" value="WNH10228.1"/>
    <property type="molecule type" value="Genomic_DNA"/>
</dbReference>
<protein>
    <submittedName>
        <fullName evidence="1">Uncharacterized protein</fullName>
    </submittedName>
</protein>
<evidence type="ECO:0000313" key="2">
    <source>
        <dbReference type="Proteomes" id="UP001302806"/>
    </source>
</evidence>
<dbReference type="RefSeq" id="WP_415866538.1">
    <property type="nucleotide sequence ID" value="NZ_CP134537.1"/>
</dbReference>
<gene>
    <name evidence="1" type="ORF">RHP51_05980</name>
</gene>